<accession>A0A845A159</accession>
<evidence type="ECO:0000259" key="1">
    <source>
        <dbReference type="PROSITE" id="PS51186"/>
    </source>
</evidence>
<dbReference type="AlphaFoldDB" id="A0A845A159"/>
<sequence length="191" mass="22093">MSGFYLETDRLILRDWREKDWAPFFQHTNTPAVMRWLGGVLDEGKKQWMRDRLEGYRRDHGFTFWVVERKDDGGHLAGELLGFCGLKRSNQEGGPMGEHEAGWRLREDAWGKGYAREAAEATLKAGFEQFGAPHIIALTVDENIGSWGLMKRMGMTRRKDLDFANDEFGAEEIIVYSITREEWTKTQETTL</sequence>
<proteinExistence type="predicted"/>
<dbReference type="Pfam" id="PF13302">
    <property type="entry name" value="Acetyltransf_3"/>
    <property type="match status" value="1"/>
</dbReference>
<dbReference type="PROSITE" id="PS51186">
    <property type="entry name" value="GNAT"/>
    <property type="match status" value="1"/>
</dbReference>
<keyword evidence="2" id="KW-0808">Transferase</keyword>
<dbReference type="OrthoDB" id="6293260at2"/>
<dbReference type="PANTHER" id="PTHR43792:SF1">
    <property type="entry name" value="N-ACETYLTRANSFERASE DOMAIN-CONTAINING PROTEIN"/>
    <property type="match status" value="1"/>
</dbReference>
<evidence type="ECO:0000313" key="2">
    <source>
        <dbReference type="EMBL" id="MXO91389.1"/>
    </source>
</evidence>
<keyword evidence="3" id="KW-1185">Reference proteome</keyword>
<reference evidence="2 3" key="1">
    <citation type="submission" date="2019-12" db="EMBL/GenBank/DDBJ databases">
        <title>Genomic-based taxomic classification of the family Erythrobacteraceae.</title>
        <authorList>
            <person name="Xu L."/>
        </authorList>
    </citation>
    <scope>NUCLEOTIDE SEQUENCE [LARGE SCALE GENOMIC DNA]</scope>
    <source>
        <strain evidence="2 3">KCTC 52763</strain>
    </source>
</reference>
<protein>
    <submittedName>
        <fullName evidence="2">GNAT family N-acetyltransferase</fullName>
    </submittedName>
</protein>
<dbReference type="InterPro" id="IPR051531">
    <property type="entry name" value="N-acetyltransferase"/>
</dbReference>
<dbReference type="SUPFAM" id="SSF55729">
    <property type="entry name" value="Acyl-CoA N-acyltransferases (Nat)"/>
    <property type="match status" value="1"/>
</dbReference>
<dbReference type="Gene3D" id="3.40.630.30">
    <property type="match status" value="1"/>
</dbReference>
<dbReference type="InterPro" id="IPR016181">
    <property type="entry name" value="Acyl_CoA_acyltransferase"/>
</dbReference>
<comment type="caution">
    <text evidence="2">The sequence shown here is derived from an EMBL/GenBank/DDBJ whole genome shotgun (WGS) entry which is preliminary data.</text>
</comment>
<dbReference type="PANTHER" id="PTHR43792">
    <property type="entry name" value="GNAT FAMILY, PUTATIVE (AFU_ORTHOLOGUE AFUA_3G00765)-RELATED-RELATED"/>
    <property type="match status" value="1"/>
</dbReference>
<gene>
    <name evidence="2" type="ORF">GRI41_11185</name>
</gene>
<name>A0A845A159_9SPHN</name>
<dbReference type="RefSeq" id="WP_160605068.1">
    <property type="nucleotide sequence ID" value="NZ_WTYX01000002.1"/>
</dbReference>
<dbReference type="InterPro" id="IPR000182">
    <property type="entry name" value="GNAT_dom"/>
</dbReference>
<dbReference type="EMBL" id="WTYX01000002">
    <property type="protein sequence ID" value="MXO91389.1"/>
    <property type="molecule type" value="Genomic_DNA"/>
</dbReference>
<organism evidence="2 3">
    <name type="scientific">Pontixanthobacter aquaemixtae</name>
    <dbReference type="NCBI Taxonomy" id="1958940"/>
    <lineage>
        <taxon>Bacteria</taxon>
        <taxon>Pseudomonadati</taxon>
        <taxon>Pseudomonadota</taxon>
        <taxon>Alphaproteobacteria</taxon>
        <taxon>Sphingomonadales</taxon>
        <taxon>Erythrobacteraceae</taxon>
        <taxon>Pontixanthobacter</taxon>
    </lineage>
</organism>
<evidence type="ECO:0000313" key="3">
    <source>
        <dbReference type="Proteomes" id="UP000442714"/>
    </source>
</evidence>
<dbReference type="Proteomes" id="UP000442714">
    <property type="component" value="Unassembled WGS sequence"/>
</dbReference>
<dbReference type="GO" id="GO:0016747">
    <property type="term" value="F:acyltransferase activity, transferring groups other than amino-acyl groups"/>
    <property type="evidence" value="ECO:0007669"/>
    <property type="project" value="InterPro"/>
</dbReference>
<feature type="domain" description="N-acetyltransferase" evidence="1">
    <location>
        <begin position="11"/>
        <end position="181"/>
    </location>
</feature>